<feature type="non-terminal residue" evidence="4">
    <location>
        <position position="1"/>
    </location>
</feature>
<gene>
    <name evidence="4" type="ORF">DI579_07190</name>
</gene>
<dbReference type="Proteomes" id="UP000248606">
    <property type="component" value="Unassembled WGS sequence"/>
</dbReference>
<feature type="domain" description="Carrier" evidence="3">
    <location>
        <begin position="56"/>
        <end position="131"/>
    </location>
</feature>
<dbReference type="InterPro" id="IPR009081">
    <property type="entry name" value="PP-bd_ACP"/>
</dbReference>
<dbReference type="PANTHER" id="PTHR44845">
    <property type="entry name" value="CARRIER DOMAIN-CONTAINING PROTEIN"/>
    <property type="match status" value="1"/>
</dbReference>
<dbReference type="PROSITE" id="PS50075">
    <property type="entry name" value="CARRIER"/>
    <property type="match status" value="1"/>
</dbReference>
<keyword evidence="1" id="KW-0596">Phosphopantetheine</keyword>
<dbReference type="InterPro" id="IPR045851">
    <property type="entry name" value="AMP-bd_C_sf"/>
</dbReference>
<dbReference type="Pfam" id="PF00550">
    <property type="entry name" value="PP-binding"/>
    <property type="match status" value="1"/>
</dbReference>
<dbReference type="EMBL" id="QFOZ01000018">
    <property type="protein sequence ID" value="PZP88188.1"/>
    <property type="molecule type" value="Genomic_DNA"/>
</dbReference>
<comment type="caution">
    <text evidence="4">The sequence shown here is derived from an EMBL/GenBank/DDBJ whole genome shotgun (WGS) entry which is preliminary data.</text>
</comment>
<dbReference type="PROSITE" id="PS00012">
    <property type="entry name" value="PHOSPHOPANTETHEINE"/>
    <property type="match status" value="1"/>
</dbReference>
<dbReference type="SUPFAM" id="SSF56801">
    <property type="entry name" value="Acetyl-CoA synthetase-like"/>
    <property type="match status" value="1"/>
</dbReference>
<keyword evidence="2" id="KW-0597">Phosphoprotein</keyword>
<evidence type="ECO:0000313" key="4">
    <source>
        <dbReference type="EMBL" id="PZP88188.1"/>
    </source>
</evidence>
<evidence type="ECO:0000256" key="1">
    <source>
        <dbReference type="ARBA" id="ARBA00022450"/>
    </source>
</evidence>
<sequence length="135" mass="15326">TSRLAEFLPSYMIPLKIVTTQNVPRSRTGKIDRCECLKLVTQSELYDYDRISQGQMQRNSVHDQVQNIWDMVLGKKSHGEDRDFFSAGGNSLRAVQLLTAIGKQFGVRVPLRSFYSNPTISCLVSLLMSVEECEH</sequence>
<evidence type="ECO:0000256" key="2">
    <source>
        <dbReference type="ARBA" id="ARBA00022553"/>
    </source>
</evidence>
<protein>
    <submittedName>
        <fullName evidence="4">Peptide synthetase</fullName>
    </submittedName>
</protein>
<dbReference type="AlphaFoldDB" id="A0A2W5IA84"/>
<reference evidence="4 5" key="1">
    <citation type="submission" date="2017-08" db="EMBL/GenBank/DDBJ databases">
        <title>Infants hospitalized years apart are colonized by the same room-sourced microbial strains.</title>
        <authorList>
            <person name="Brooks B."/>
            <person name="Olm M.R."/>
            <person name="Firek B.A."/>
            <person name="Baker R."/>
            <person name="Thomas B.C."/>
            <person name="Morowitz M.J."/>
            <person name="Banfield J.F."/>
        </authorList>
    </citation>
    <scope>NUCLEOTIDE SEQUENCE [LARGE SCALE GENOMIC DNA]</scope>
    <source>
        <strain evidence="4">S2_006_000_R1_57</strain>
    </source>
</reference>
<dbReference type="PANTHER" id="PTHR44845:SF6">
    <property type="entry name" value="BETA-ALANINE-ACTIVATING ENZYME"/>
    <property type="match status" value="1"/>
</dbReference>
<name>A0A2W5IA84_9ACTN</name>
<dbReference type="Gene3D" id="1.10.1200.10">
    <property type="entry name" value="ACP-like"/>
    <property type="match status" value="1"/>
</dbReference>
<dbReference type="RefSeq" id="WP_303679014.1">
    <property type="nucleotide sequence ID" value="NZ_QFOZ01000018.1"/>
</dbReference>
<dbReference type="InterPro" id="IPR036736">
    <property type="entry name" value="ACP-like_sf"/>
</dbReference>
<evidence type="ECO:0000313" key="5">
    <source>
        <dbReference type="Proteomes" id="UP000248606"/>
    </source>
</evidence>
<evidence type="ECO:0000259" key="3">
    <source>
        <dbReference type="PROSITE" id="PS50075"/>
    </source>
</evidence>
<accession>A0A2W5IA84</accession>
<dbReference type="SUPFAM" id="SSF47336">
    <property type="entry name" value="ACP-like"/>
    <property type="match status" value="1"/>
</dbReference>
<organism evidence="4 5">
    <name type="scientific">Lawsonella clevelandensis</name>
    <dbReference type="NCBI Taxonomy" id="1528099"/>
    <lineage>
        <taxon>Bacteria</taxon>
        <taxon>Bacillati</taxon>
        <taxon>Actinomycetota</taxon>
        <taxon>Actinomycetes</taxon>
        <taxon>Mycobacteriales</taxon>
        <taxon>Lawsonellaceae</taxon>
        <taxon>Lawsonella</taxon>
    </lineage>
</organism>
<dbReference type="InterPro" id="IPR006162">
    <property type="entry name" value="Ppantetheine_attach_site"/>
</dbReference>
<proteinExistence type="predicted"/>
<dbReference type="Gene3D" id="3.30.300.30">
    <property type="match status" value="1"/>
</dbReference>